<dbReference type="HOGENOM" id="CLU_185766_0_0_2"/>
<name>Q8TL22_METAC</name>
<evidence type="ECO:0000313" key="2">
    <source>
        <dbReference type="Proteomes" id="UP000002487"/>
    </source>
</evidence>
<proteinExistence type="predicted"/>
<sequence>MQPENLAGTSVRLTRIQMQEAQTPESAELDLTEYEEKEIMIRGHEGDKWIFSAEVIDQSGLILTAVVKKLFSQ</sequence>
<dbReference type="KEGG" id="mac:MA_3220"/>
<keyword evidence="2" id="KW-1185">Reference proteome</keyword>
<protein>
    <submittedName>
        <fullName evidence="1">Uncharacterized protein</fullName>
    </submittedName>
</protein>
<dbReference type="EMBL" id="AE010299">
    <property type="protein sequence ID" value="AAM06591.1"/>
    <property type="molecule type" value="Genomic_DNA"/>
</dbReference>
<dbReference type="Proteomes" id="UP000002487">
    <property type="component" value="Chromosome"/>
</dbReference>
<dbReference type="EnsemblBacteria" id="AAM06591">
    <property type="protein sequence ID" value="AAM06591"/>
    <property type="gene ID" value="MA_3220"/>
</dbReference>
<dbReference type="AlphaFoldDB" id="Q8TL22"/>
<gene>
    <name evidence="1" type="ordered locus">MA_3220</name>
</gene>
<evidence type="ECO:0000313" key="1">
    <source>
        <dbReference type="EMBL" id="AAM06591.1"/>
    </source>
</evidence>
<accession>Q8TL22</accession>
<dbReference type="InParanoid" id="Q8TL22"/>
<reference evidence="1 2" key="1">
    <citation type="journal article" date="2002" name="Genome Res.">
        <title>The genome of Methanosarcina acetivorans reveals extensive metabolic and physiological diversity.</title>
        <authorList>
            <person name="Galagan J.E."/>
            <person name="Nusbaum C."/>
            <person name="Roy A."/>
            <person name="Endrizzi M.G."/>
            <person name="Macdonald P."/>
            <person name="FitzHugh W."/>
            <person name="Calvo S."/>
            <person name="Engels R."/>
            <person name="Smirnov S."/>
            <person name="Atnoor D."/>
            <person name="Brown A."/>
            <person name="Allen N."/>
            <person name="Naylor J."/>
            <person name="Stange-Thomann N."/>
            <person name="DeArellano K."/>
            <person name="Johnson R."/>
            <person name="Linton L."/>
            <person name="McEwan P."/>
            <person name="McKernan K."/>
            <person name="Talamas J."/>
            <person name="Tirrell A."/>
            <person name="Ye W."/>
            <person name="Zimmer A."/>
            <person name="Barber R.D."/>
            <person name="Cann I."/>
            <person name="Graham D.E."/>
            <person name="Grahame D.A."/>
            <person name="Guss A."/>
            <person name="Hedderich R."/>
            <person name="Ingram-Smith C."/>
            <person name="Kuettner C.H."/>
            <person name="Krzycki J.A."/>
            <person name="Leigh J.A."/>
            <person name="Li W."/>
            <person name="Liu J."/>
            <person name="Mukhopadhyay B."/>
            <person name="Reeve J.N."/>
            <person name="Smith K."/>
            <person name="Springer T.A."/>
            <person name="Umayam L.A."/>
            <person name="White O."/>
            <person name="White R.H."/>
            <person name="de Macario E.C."/>
            <person name="Ferry J.G."/>
            <person name="Jarrell K.F."/>
            <person name="Jing H."/>
            <person name="Macario A.J.L."/>
            <person name="Paulsen I."/>
            <person name="Pritchett M."/>
            <person name="Sowers K.R."/>
            <person name="Swanson R.V."/>
            <person name="Zinder S.H."/>
            <person name="Lander E."/>
            <person name="Metcalf W.W."/>
            <person name="Birren B."/>
        </authorList>
    </citation>
    <scope>NUCLEOTIDE SEQUENCE [LARGE SCALE GENOMIC DNA]</scope>
    <source>
        <strain evidence="2">ATCC 35395 / DSM 2834 / JCM 12185 / C2A</strain>
    </source>
</reference>
<organism evidence="1 2">
    <name type="scientific">Methanosarcina acetivorans (strain ATCC 35395 / DSM 2834 / JCM 12185 / C2A)</name>
    <dbReference type="NCBI Taxonomy" id="188937"/>
    <lineage>
        <taxon>Archaea</taxon>
        <taxon>Methanobacteriati</taxon>
        <taxon>Methanobacteriota</taxon>
        <taxon>Stenosarchaea group</taxon>
        <taxon>Methanomicrobia</taxon>
        <taxon>Methanosarcinales</taxon>
        <taxon>Methanosarcinaceae</taxon>
        <taxon>Methanosarcina</taxon>
    </lineage>
</organism>